<keyword evidence="6" id="KW-1185">Reference proteome</keyword>
<sequence length="242" mass="25522">MPPSPPLRHALITGSSRGIGLSIARLLSAHSYRCTLLSRSRPSLTSAVQTLESSHLPPHQQHAFIAGDISAPNFWTDDEFGAEWDELRARDLAIAHKLGVDAGDLAASNRKIDVLVNCAGVAQNSLFMRTRPGEIRNVVDMNLTAMMVGTRYLLRKQVIVGVKGAAAKGGERGEDAEVFKPAIVNVASLLGVKGGKGAVAYAASKAGVLGFTRALALEVGRSGIRVNAIVPGYISTDMTAGK</sequence>
<keyword evidence="3" id="KW-0560">Oxidoreductase</keyword>
<dbReference type="GO" id="GO:0006633">
    <property type="term" value="P:fatty acid biosynthetic process"/>
    <property type="evidence" value="ECO:0007669"/>
    <property type="project" value="TreeGrafter"/>
</dbReference>
<evidence type="ECO:0000256" key="4">
    <source>
        <dbReference type="RuleBase" id="RU000363"/>
    </source>
</evidence>
<keyword evidence="2" id="KW-0521">NADP</keyword>
<gene>
    <name evidence="5" type="ORF">EI97DRAFT_371488</name>
</gene>
<protein>
    <submittedName>
        <fullName evidence="5">NAD(P)-binding protein</fullName>
    </submittedName>
</protein>
<dbReference type="GO" id="GO:0016616">
    <property type="term" value="F:oxidoreductase activity, acting on the CH-OH group of donors, NAD or NADP as acceptor"/>
    <property type="evidence" value="ECO:0007669"/>
    <property type="project" value="TreeGrafter"/>
</dbReference>
<organism evidence="5 6">
    <name type="scientific">Westerdykella ornata</name>
    <dbReference type="NCBI Taxonomy" id="318751"/>
    <lineage>
        <taxon>Eukaryota</taxon>
        <taxon>Fungi</taxon>
        <taxon>Dikarya</taxon>
        <taxon>Ascomycota</taxon>
        <taxon>Pezizomycotina</taxon>
        <taxon>Dothideomycetes</taxon>
        <taxon>Pleosporomycetidae</taxon>
        <taxon>Pleosporales</taxon>
        <taxon>Sporormiaceae</taxon>
        <taxon>Westerdykella</taxon>
    </lineage>
</organism>
<evidence type="ECO:0000256" key="2">
    <source>
        <dbReference type="ARBA" id="ARBA00022857"/>
    </source>
</evidence>
<accession>A0A6A6JUP0</accession>
<proteinExistence type="inferred from homology"/>
<dbReference type="PRINTS" id="PR00081">
    <property type="entry name" value="GDHRDH"/>
</dbReference>
<dbReference type="InterPro" id="IPR002347">
    <property type="entry name" value="SDR_fam"/>
</dbReference>
<dbReference type="PRINTS" id="PR00080">
    <property type="entry name" value="SDRFAMILY"/>
</dbReference>
<dbReference type="GeneID" id="54548467"/>
<evidence type="ECO:0000256" key="3">
    <source>
        <dbReference type="ARBA" id="ARBA00023002"/>
    </source>
</evidence>
<dbReference type="Pfam" id="PF00106">
    <property type="entry name" value="adh_short"/>
    <property type="match status" value="2"/>
</dbReference>
<evidence type="ECO:0000313" key="5">
    <source>
        <dbReference type="EMBL" id="KAF2279466.1"/>
    </source>
</evidence>
<comment type="similarity">
    <text evidence="1 4">Belongs to the short-chain dehydrogenases/reductases (SDR) family.</text>
</comment>
<name>A0A6A6JUP0_WESOR</name>
<dbReference type="InterPro" id="IPR020904">
    <property type="entry name" value="Sc_DH/Rdtase_CS"/>
</dbReference>
<reference evidence="5" key="1">
    <citation type="journal article" date="2020" name="Stud. Mycol.">
        <title>101 Dothideomycetes genomes: a test case for predicting lifestyles and emergence of pathogens.</title>
        <authorList>
            <person name="Haridas S."/>
            <person name="Albert R."/>
            <person name="Binder M."/>
            <person name="Bloem J."/>
            <person name="Labutti K."/>
            <person name="Salamov A."/>
            <person name="Andreopoulos B."/>
            <person name="Baker S."/>
            <person name="Barry K."/>
            <person name="Bills G."/>
            <person name="Bluhm B."/>
            <person name="Cannon C."/>
            <person name="Castanera R."/>
            <person name="Culley D."/>
            <person name="Daum C."/>
            <person name="Ezra D."/>
            <person name="Gonzalez J."/>
            <person name="Henrissat B."/>
            <person name="Kuo A."/>
            <person name="Liang C."/>
            <person name="Lipzen A."/>
            <person name="Lutzoni F."/>
            <person name="Magnuson J."/>
            <person name="Mondo S."/>
            <person name="Nolan M."/>
            <person name="Ohm R."/>
            <person name="Pangilinan J."/>
            <person name="Park H.-J."/>
            <person name="Ramirez L."/>
            <person name="Alfaro M."/>
            <person name="Sun H."/>
            <person name="Tritt A."/>
            <person name="Yoshinaga Y."/>
            <person name="Zwiers L.-H."/>
            <person name="Turgeon B."/>
            <person name="Goodwin S."/>
            <person name="Spatafora J."/>
            <person name="Crous P."/>
            <person name="Grigoriev I."/>
        </authorList>
    </citation>
    <scope>NUCLEOTIDE SEQUENCE</scope>
    <source>
        <strain evidence="5">CBS 379.55</strain>
    </source>
</reference>
<dbReference type="SUPFAM" id="SSF51735">
    <property type="entry name" value="NAD(P)-binding Rossmann-fold domains"/>
    <property type="match status" value="1"/>
</dbReference>
<dbReference type="InterPro" id="IPR036291">
    <property type="entry name" value="NAD(P)-bd_dom_sf"/>
</dbReference>
<dbReference type="Gene3D" id="3.40.50.720">
    <property type="entry name" value="NAD(P)-binding Rossmann-like Domain"/>
    <property type="match status" value="1"/>
</dbReference>
<evidence type="ECO:0000313" key="6">
    <source>
        <dbReference type="Proteomes" id="UP000800097"/>
    </source>
</evidence>
<dbReference type="AlphaFoldDB" id="A0A6A6JUP0"/>
<evidence type="ECO:0000256" key="1">
    <source>
        <dbReference type="ARBA" id="ARBA00006484"/>
    </source>
</evidence>
<dbReference type="EMBL" id="ML986486">
    <property type="protein sequence ID" value="KAF2279466.1"/>
    <property type="molecule type" value="Genomic_DNA"/>
</dbReference>
<dbReference type="PROSITE" id="PS00061">
    <property type="entry name" value="ADH_SHORT"/>
    <property type="match status" value="1"/>
</dbReference>
<dbReference type="Proteomes" id="UP000800097">
    <property type="component" value="Unassembled WGS sequence"/>
</dbReference>
<dbReference type="PANTHER" id="PTHR42760:SF133">
    <property type="entry name" value="3-OXOACYL-[ACYL-CARRIER-PROTEIN] REDUCTASE"/>
    <property type="match status" value="1"/>
</dbReference>
<dbReference type="OrthoDB" id="1669814at2759"/>
<dbReference type="RefSeq" id="XP_033657005.1">
    <property type="nucleotide sequence ID" value="XM_033795292.1"/>
</dbReference>
<dbReference type="PANTHER" id="PTHR42760">
    <property type="entry name" value="SHORT-CHAIN DEHYDROGENASES/REDUCTASES FAMILY MEMBER"/>
    <property type="match status" value="1"/>
</dbReference>
<dbReference type="GO" id="GO:0048038">
    <property type="term" value="F:quinone binding"/>
    <property type="evidence" value="ECO:0007669"/>
    <property type="project" value="TreeGrafter"/>
</dbReference>